<evidence type="ECO:0000256" key="2">
    <source>
        <dbReference type="ARBA" id="ARBA00022747"/>
    </source>
</evidence>
<keyword evidence="6" id="KW-0614">Plasmid</keyword>
<dbReference type="REBASE" id="333086">
    <property type="entry name" value="S1.AspKB6ORF13640P"/>
</dbReference>
<dbReference type="SUPFAM" id="SSF116734">
    <property type="entry name" value="DNA methylase specificity domain"/>
    <property type="match status" value="1"/>
</dbReference>
<dbReference type="InterPro" id="IPR044946">
    <property type="entry name" value="Restrct_endonuc_typeI_TRD_sf"/>
</dbReference>
<accession>A0A5B9GKS3</accession>
<evidence type="ECO:0000259" key="5">
    <source>
        <dbReference type="Pfam" id="PF01420"/>
    </source>
</evidence>
<dbReference type="PANTHER" id="PTHR30408">
    <property type="entry name" value="TYPE-1 RESTRICTION ENZYME ECOKI SPECIFICITY PROTEIN"/>
    <property type="match status" value="1"/>
</dbReference>
<geneLocation type="plasmid" evidence="6 7">
    <name>unnamed1</name>
</geneLocation>
<dbReference type="InterPro" id="IPR052021">
    <property type="entry name" value="Type-I_RS_S_subunit"/>
</dbReference>
<evidence type="ECO:0000313" key="7">
    <source>
        <dbReference type="Proteomes" id="UP000287027"/>
    </source>
</evidence>
<dbReference type="GO" id="GO:0009307">
    <property type="term" value="P:DNA restriction-modification system"/>
    <property type="evidence" value="ECO:0007669"/>
    <property type="project" value="UniProtKB-KW"/>
</dbReference>
<keyword evidence="2" id="KW-0680">Restriction system</keyword>
<dbReference type="AlphaFoldDB" id="A0A5B9GKS3"/>
<dbReference type="InterPro" id="IPR000055">
    <property type="entry name" value="Restrct_endonuc_typeI_TRD"/>
</dbReference>
<dbReference type="EMBL" id="CP042809">
    <property type="protein sequence ID" value="QEE86762.1"/>
    <property type="molecule type" value="Genomic_DNA"/>
</dbReference>
<reference evidence="6 7" key="1">
    <citation type="submission" date="2019-08" db="EMBL/GenBank/DDBJ databases">
        <title>Acetobacter oryzioeni sp. nov., isolated from Korean rice wine vinegar.</title>
        <authorList>
            <person name="Baek J.H."/>
            <person name="Kim K.H."/>
            <person name="Jeon C.O."/>
            <person name="Han D.M."/>
        </authorList>
    </citation>
    <scope>NUCLEOTIDE SEQUENCE [LARGE SCALE GENOMIC DNA]</scope>
    <source>
        <strain evidence="6 7">B6</strain>
        <plasmid evidence="6 7">unnamed1</plasmid>
    </source>
</reference>
<dbReference type="PANTHER" id="PTHR30408:SF12">
    <property type="entry name" value="TYPE I RESTRICTION ENZYME MJAVIII SPECIFICITY SUBUNIT"/>
    <property type="match status" value="1"/>
</dbReference>
<evidence type="ECO:0000256" key="4">
    <source>
        <dbReference type="SAM" id="MobiDB-lite"/>
    </source>
</evidence>
<evidence type="ECO:0000256" key="1">
    <source>
        <dbReference type="ARBA" id="ARBA00010923"/>
    </source>
</evidence>
<proteinExistence type="inferred from homology"/>
<evidence type="ECO:0000313" key="6">
    <source>
        <dbReference type="EMBL" id="QEE86762.1"/>
    </source>
</evidence>
<dbReference type="Proteomes" id="UP000287027">
    <property type="component" value="Plasmid unnamed1"/>
</dbReference>
<dbReference type="Gene3D" id="3.90.220.20">
    <property type="entry name" value="DNA methylase specificity domains"/>
    <property type="match status" value="1"/>
</dbReference>
<feature type="region of interest" description="Disordered" evidence="4">
    <location>
        <begin position="184"/>
        <end position="218"/>
    </location>
</feature>
<organism evidence="6 7">
    <name type="scientific">Acetobacter oryzoeni</name>
    <dbReference type="NCBI Taxonomy" id="2500548"/>
    <lineage>
        <taxon>Bacteria</taxon>
        <taxon>Pseudomonadati</taxon>
        <taxon>Pseudomonadota</taxon>
        <taxon>Alphaproteobacteria</taxon>
        <taxon>Acetobacterales</taxon>
        <taxon>Acetobacteraceae</taxon>
        <taxon>Acetobacter</taxon>
    </lineage>
</organism>
<dbReference type="Pfam" id="PF01420">
    <property type="entry name" value="Methylase_S"/>
    <property type="match status" value="1"/>
</dbReference>
<protein>
    <recommendedName>
        <fullName evidence="5">Type I restriction modification DNA specificity domain-containing protein</fullName>
    </recommendedName>
</protein>
<sequence length="218" mass="24457">MLPEGWKHATIENLGAKGKPAVKAGPFGSSLKKEYYKPFGYKIYGQEQVISNDENYGDYFIDENKYNELKSCSVSPGDILISLVGTIGQTLLLSNSCQQGIINPRLLRISLNKDRIIPAYIQYILASNFTQNILKRWAQGGTMGVLNAEMIKTFPILLSPNRRRSRRSSRRGIVRLRGRRSFWPTASSRKKPSCSNSSQAKNACRGSRGSGRITNYMK</sequence>
<dbReference type="GO" id="GO:0003677">
    <property type="term" value="F:DNA binding"/>
    <property type="evidence" value="ECO:0007669"/>
    <property type="project" value="UniProtKB-KW"/>
</dbReference>
<dbReference type="KEGG" id="aoy:EOV40_013635"/>
<keyword evidence="7" id="KW-1185">Reference proteome</keyword>
<name>A0A5B9GKS3_9PROT</name>
<comment type="similarity">
    <text evidence="1">Belongs to the type-I restriction system S methylase family.</text>
</comment>
<feature type="domain" description="Type I restriction modification DNA specificity" evidence="5">
    <location>
        <begin position="32"/>
        <end position="158"/>
    </location>
</feature>
<evidence type="ECO:0000256" key="3">
    <source>
        <dbReference type="ARBA" id="ARBA00023125"/>
    </source>
</evidence>
<gene>
    <name evidence="6" type="ORF">EOV40_013635</name>
</gene>
<keyword evidence="3" id="KW-0238">DNA-binding</keyword>